<dbReference type="InterPro" id="IPR047092">
    <property type="entry name" value="AFUB_07903/YDR124W-like_hel"/>
</dbReference>
<dbReference type="EMBL" id="JAULSY010000002">
    <property type="protein sequence ID" value="KAK0674226.1"/>
    <property type="molecule type" value="Genomic_DNA"/>
</dbReference>
<feature type="domain" description="Subtelomeric hrmA-associated cluster protein AFUB-079030/YDR124W-like helical bundle" evidence="2">
    <location>
        <begin position="186"/>
        <end position="329"/>
    </location>
</feature>
<feature type="region of interest" description="Disordered" evidence="1">
    <location>
        <begin position="143"/>
        <end position="182"/>
    </location>
</feature>
<dbReference type="AlphaFoldDB" id="A0AA39ZN78"/>
<proteinExistence type="predicted"/>
<feature type="compositionally biased region" description="Low complexity" evidence="1">
    <location>
        <begin position="173"/>
        <end position="182"/>
    </location>
</feature>
<evidence type="ECO:0000313" key="4">
    <source>
        <dbReference type="Proteomes" id="UP001174997"/>
    </source>
</evidence>
<reference evidence="3" key="1">
    <citation type="submission" date="2023-06" db="EMBL/GenBank/DDBJ databases">
        <title>Genome-scale phylogeny and comparative genomics of the fungal order Sordariales.</title>
        <authorList>
            <consortium name="Lawrence Berkeley National Laboratory"/>
            <person name="Hensen N."/>
            <person name="Bonometti L."/>
            <person name="Westerberg I."/>
            <person name="Brannstrom I.O."/>
            <person name="Guillou S."/>
            <person name="Cros-Aarteil S."/>
            <person name="Calhoun S."/>
            <person name="Haridas S."/>
            <person name="Kuo A."/>
            <person name="Mondo S."/>
            <person name="Pangilinan J."/>
            <person name="Riley R."/>
            <person name="Labutti K."/>
            <person name="Andreopoulos B."/>
            <person name="Lipzen A."/>
            <person name="Chen C."/>
            <person name="Yanf M."/>
            <person name="Daum C."/>
            <person name="Ng V."/>
            <person name="Clum A."/>
            <person name="Steindorff A."/>
            <person name="Ohm R."/>
            <person name="Martin F."/>
            <person name="Silar P."/>
            <person name="Natvig D."/>
            <person name="Lalanne C."/>
            <person name="Gautier V."/>
            <person name="Ament-Velasquez S.L."/>
            <person name="Kruys A."/>
            <person name="Hutchinson M.I."/>
            <person name="Powell A.J."/>
            <person name="Barry K."/>
            <person name="Miller A.N."/>
            <person name="Grigoriev I.V."/>
            <person name="Debuchy R."/>
            <person name="Gladieux P."/>
            <person name="Thoren M.H."/>
            <person name="Johannesson H."/>
        </authorList>
    </citation>
    <scope>NUCLEOTIDE SEQUENCE</scope>
    <source>
        <strain evidence="3">CBS 307.81</strain>
    </source>
</reference>
<protein>
    <recommendedName>
        <fullName evidence="2">Subtelomeric hrmA-associated cluster protein AFUB-079030/YDR124W-like helical bundle domain-containing protein</fullName>
    </recommendedName>
</protein>
<sequence>MVNINGPVYPRPTHPRQSWQPERTSLLQAPGNGRYLAPDSVRTVPPATVGRALRDICHINHKNFFLAVTLENGEHAYFSGPENVDETDASKMFHMNIFLQYQQGIAPHMMRDTGTHQGGYSEHDLYYGQAVGLYDRQDRGYDHDDYDHGVASQRRRRQRRARAPRSPAEEDTGTATTASRKTTIMIGDSAAVRAFYERRFRKCHQILCRIIAKAFVKLVEPKKQTNHPYTRGSESAPRWWPNDYGPNKVRLVHREPDHIKKEERVHLLTHILRMLTEPNHRQHEDIRGQHLTVGKLEEAAMDSAASFFNASEANMKKKLWLKEAFKVAKAEEKYKRGEIDATTQIFVMVDNHEPEDEEEDEEEAELERIKSEEDPSDAADPVSRTMSVQSYGNDMTMRDAHSGPAMVHTDLAPTQQGFVEGVSMTVGGPPHLASPMQDIDTSRRTANTMYGSATDFGQSTGPTTLYPTQWQHTPAAQTTAPGMYAYTQTQPTHSSHVYQTQEPAPSLQPQPYMTSGYDALPGPHTLYRNNSYLSPTGRFPPLNDLRDHRDGQ</sequence>
<accession>A0AA39ZN78</accession>
<evidence type="ECO:0000259" key="2">
    <source>
        <dbReference type="Pfam" id="PF11001"/>
    </source>
</evidence>
<dbReference type="InterPro" id="IPR021264">
    <property type="entry name" value="AFUB_079030/YDR124W-like"/>
</dbReference>
<feature type="compositionally biased region" description="Basic residues" evidence="1">
    <location>
        <begin position="153"/>
        <end position="163"/>
    </location>
</feature>
<dbReference type="PANTHER" id="PTHR36102:SF1">
    <property type="entry name" value="YDR124W-LIKE HELICAL BUNDLE DOMAIN-CONTAINING PROTEIN"/>
    <property type="match status" value="1"/>
</dbReference>
<organism evidence="3 4">
    <name type="scientific">Cercophora samala</name>
    <dbReference type="NCBI Taxonomy" id="330535"/>
    <lineage>
        <taxon>Eukaryota</taxon>
        <taxon>Fungi</taxon>
        <taxon>Dikarya</taxon>
        <taxon>Ascomycota</taxon>
        <taxon>Pezizomycotina</taxon>
        <taxon>Sordariomycetes</taxon>
        <taxon>Sordariomycetidae</taxon>
        <taxon>Sordariales</taxon>
        <taxon>Lasiosphaeriaceae</taxon>
        <taxon>Cercophora</taxon>
    </lineage>
</organism>
<evidence type="ECO:0000256" key="1">
    <source>
        <dbReference type="SAM" id="MobiDB-lite"/>
    </source>
</evidence>
<dbReference type="PANTHER" id="PTHR36102">
    <property type="entry name" value="CHROMOSOME 10, WHOLE GENOME SHOTGUN SEQUENCE"/>
    <property type="match status" value="1"/>
</dbReference>
<feature type="compositionally biased region" description="Acidic residues" evidence="1">
    <location>
        <begin position="353"/>
        <end position="365"/>
    </location>
</feature>
<feature type="region of interest" description="Disordered" evidence="1">
    <location>
        <begin position="352"/>
        <end position="383"/>
    </location>
</feature>
<dbReference type="Pfam" id="PF11001">
    <property type="entry name" value="AFUB_07903_YDR124W_hel"/>
    <property type="match status" value="1"/>
</dbReference>
<gene>
    <name evidence="3" type="ORF">QBC41DRAFT_51657</name>
</gene>
<feature type="region of interest" description="Disordered" evidence="1">
    <location>
        <begin position="527"/>
        <end position="552"/>
    </location>
</feature>
<keyword evidence="4" id="KW-1185">Reference proteome</keyword>
<evidence type="ECO:0000313" key="3">
    <source>
        <dbReference type="EMBL" id="KAK0674226.1"/>
    </source>
</evidence>
<comment type="caution">
    <text evidence="3">The sequence shown here is derived from an EMBL/GenBank/DDBJ whole genome shotgun (WGS) entry which is preliminary data.</text>
</comment>
<dbReference type="Proteomes" id="UP001174997">
    <property type="component" value="Unassembled WGS sequence"/>
</dbReference>
<name>A0AA39ZN78_9PEZI</name>
<feature type="region of interest" description="Disordered" evidence="1">
    <location>
        <begin position="1"/>
        <end position="21"/>
    </location>
</feature>